<dbReference type="GO" id="GO:0005525">
    <property type="term" value="F:GTP binding"/>
    <property type="evidence" value="ECO:0007669"/>
    <property type="project" value="UniProtKB-KW"/>
</dbReference>
<evidence type="ECO:0000259" key="3">
    <source>
        <dbReference type="Pfam" id="PF04548"/>
    </source>
</evidence>
<dbReference type="InterPro" id="IPR006703">
    <property type="entry name" value="G_AIG1"/>
</dbReference>
<dbReference type="SUPFAM" id="SSF52540">
    <property type="entry name" value="P-loop containing nucleoside triphosphate hydrolases"/>
    <property type="match status" value="1"/>
</dbReference>
<proteinExistence type="predicted"/>
<organism evidence="4 5">
    <name type="scientific">Gigaspora rosea</name>
    <dbReference type="NCBI Taxonomy" id="44941"/>
    <lineage>
        <taxon>Eukaryota</taxon>
        <taxon>Fungi</taxon>
        <taxon>Fungi incertae sedis</taxon>
        <taxon>Mucoromycota</taxon>
        <taxon>Glomeromycotina</taxon>
        <taxon>Glomeromycetes</taxon>
        <taxon>Diversisporales</taxon>
        <taxon>Gigasporaceae</taxon>
        <taxon>Gigaspora</taxon>
    </lineage>
</organism>
<dbReference type="Gene3D" id="3.80.10.10">
    <property type="entry name" value="Ribonuclease Inhibitor"/>
    <property type="match status" value="1"/>
</dbReference>
<dbReference type="Pfam" id="PF04548">
    <property type="entry name" value="AIG1"/>
    <property type="match status" value="1"/>
</dbReference>
<protein>
    <submittedName>
        <fullName evidence="4">AIG1 family-domain-containing protein</fullName>
    </submittedName>
</protein>
<dbReference type="SUPFAM" id="SSF52058">
    <property type="entry name" value="L domain-like"/>
    <property type="match status" value="1"/>
</dbReference>
<dbReference type="Proteomes" id="UP000266673">
    <property type="component" value="Unassembled WGS sequence"/>
</dbReference>
<feature type="domain" description="AIG1-type G" evidence="3">
    <location>
        <begin position="228"/>
        <end position="384"/>
    </location>
</feature>
<evidence type="ECO:0000256" key="2">
    <source>
        <dbReference type="ARBA" id="ARBA00023134"/>
    </source>
</evidence>
<accession>A0A397TWS2</accession>
<sequence length="509" mass="59774">MKKAQEWLDQNYPKGKRNEVLMIEDETKAERLSGELSLDHFNKLIELDLSNNDITKLDVSDCYDLEKLIVANNSLIRLLNYPRDIVNPEKLTYLNMMNNNIKEISLSYFYNFSSLMFLAIGTDDKKKMEKGFYNRFYGSLKSLNNLIKLEVLDISNTDINKGLRHLPNSLKEFYFESYRPEAKVKRIEEKLKPFGRNFKQYKEEKLKKISHENLEENHELENQLEINNLLIVGRTGNGKSALANVLSGTNKFKESEKSISETRYFQDEIFMHKGNEYRVVDTIGIGDTRLSKNQVLLRIAEAVYTMKEGINQVFFVLGSRFTKEETDTFELLKSVIFESNIVNHTTIIRTNFTNFRNPEKCKIDRQELIEENRFIAEIINSCNGIIHIDAPSIEVDCERRLLLNREDREDSRNRLLNHLESFHGNYKPYLKTWDQLYLKVRNYIRIKHELEEDLHKSISPMEISKLKEKIGKLEEKVVRETEFQCGIEIPAFAKIQIFFKSVNGKCQII</sequence>
<evidence type="ECO:0000313" key="4">
    <source>
        <dbReference type="EMBL" id="RIB02490.1"/>
    </source>
</evidence>
<dbReference type="PROSITE" id="PS51450">
    <property type="entry name" value="LRR"/>
    <property type="match status" value="2"/>
</dbReference>
<dbReference type="AlphaFoldDB" id="A0A397TWS2"/>
<keyword evidence="5" id="KW-1185">Reference proteome</keyword>
<dbReference type="InterPro" id="IPR001611">
    <property type="entry name" value="Leu-rich_rpt"/>
</dbReference>
<dbReference type="Pfam" id="PF00560">
    <property type="entry name" value="LRR_1"/>
    <property type="match status" value="1"/>
</dbReference>
<reference evidence="4 5" key="1">
    <citation type="submission" date="2018-06" db="EMBL/GenBank/DDBJ databases">
        <title>Comparative genomics reveals the genomic features of Rhizophagus irregularis, R. cerebriforme, R. diaphanum and Gigaspora rosea, and their symbiotic lifestyle signature.</title>
        <authorList>
            <person name="Morin E."/>
            <person name="San Clemente H."/>
            <person name="Chen E.C.H."/>
            <person name="De La Providencia I."/>
            <person name="Hainaut M."/>
            <person name="Kuo A."/>
            <person name="Kohler A."/>
            <person name="Murat C."/>
            <person name="Tang N."/>
            <person name="Roy S."/>
            <person name="Loubradou J."/>
            <person name="Henrissat B."/>
            <person name="Grigoriev I.V."/>
            <person name="Corradi N."/>
            <person name="Roux C."/>
            <person name="Martin F.M."/>
        </authorList>
    </citation>
    <scope>NUCLEOTIDE SEQUENCE [LARGE SCALE GENOMIC DNA]</scope>
    <source>
        <strain evidence="4 5">DAOM 194757</strain>
    </source>
</reference>
<keyword evidence="1" id="KW-0547">Nucleotide-binding</keyword>
<evidence type="ECO:0000256" key="1">
    <source>
        <dbReference type="ARBA" id="ARBA00022741"/>
    </source>
</evidence>
<name>A0A397TWS2_9GLOM</name>
<dbReference type="PANTHER" id="PTHR10903">
    <property type="entry name" value="GTPASE, IMAP FAMILY MEMBER-RELATED"/>
    <property type="match status" value="1"/>
</dbReference>
<keyword evidence="2" id="KW-0342">GTP-binding</keyword>
<dbReference type="STRING" id="44941.A0A397TWS2"/>
<evidence type="ECO:0000313" key="5">
    <source>
        <dbReference type="Proteomes" id="UP000266673"/>
    </source>
</evidence>
<gene>
    <name evidence="4" type="ORF">C2G38_2291130</name>
</gene>
<comment type="caution">
    <text evidence="4">The sequence shown here is derived from an EMBL/GenBank/DDBJ whole genome shotgun (WGS) entry which is preliminary data.</text>
</comment>
<dbReference type="InterPro" id="IPR032675">
    <property type="entry name" value="LRR_dom_sf"/>
</dbReference>
<dbReference type="PANTHER" id="PTHR10903:SF184">
    <property type="entry name" value="GTP-BINDING PROTEIN A"/>
    <property type="match status" value="1"/>
</dbReference>
<dbReference type="InterPro" id="IPR027417">
    <property type="entry name" value="P-loop_NTPase"/>
</dbReference>
<dbReference type="Gene3D" id="3.40.50.300">
    <property type="entry name" value="P-loop containing nucleotide triphosphate hydrolases"/>
    <property type="match status" value="1"/>
</dbReference>
<dbReference type="OrthoDB" id="8954335at2759"/>
<dbReference type="InterPro" id="IPR045058">
    <property type="entry name" value="GIMA/IAN/Toc"/>
</dbReference>
<dbReference type="EMBL" id="QKWP01002678">
    <property type="protein sequence ID" value="RIB02490.1"/>
    <property type="molecule type" value="Genomic_DNA"/>
</dbReference>